<dbReference type="Proteomes" id="UP000596083">
    <property type="component" value="Chromosome"/>
</dbReference>
<dbReference type="EMBL" id="CP066786">
    <property type="protein sequence ID" value="QQM29344.1"/>
    <property type="molecule type" value="Genomic_DNA"/>
</dbReference>
<dbReference type="KEGG" id="mlut:JET14_13525"/>
<protein>
    <submittedName>
        <fullName evidence="1">Uncharacterized protein</fullName>
    </submittedName>
</protein>
<dbReference type="AlphaFoldDB" id="A0A7T7KKX8"/>
<name>A0A7T7KKX8_9HYPH</name>
<evidence type="ECO:0000313" key="2">
    <source>
        <dbReference type="Proteomes" id="UP000596083"/>
    </source>
</evidence>
<proteinExistence type="predicted"/>
<gene>
    <name evidence="1" type="ORF">JET14_13525</name>
</gene>
<reference evidence="1 2" key="1">
    <citation type="submission" date="2020-12" db="EMBL/GenBank/DDBJ databases">
        <authorList>
            <person name="Zheng R.K."/>
            <person name="Sun C.M."/>
        </authorList>
    </citation>
    <scope>NUCLEOTIDE SEQUENCE [LARGE SCALE GENOMIC DNA]</scope>
    <source>
        <strain evidence="1 2">ZRK001</strain>
    </source>
</reference>
<organism evidence="1 2">
    <name type="scientific">Martelella lutilitoris</name>
    <dbReference type="NCBI Taxonomy" id="2583532"/>
    <lineage>
        <taxon>Bacteria</taxon>
        <taxon>Pseudomonadati</taxon>
        <taxon>Pseudomonadota</taxon>
        <taxon>Alphaproteobacteria</taxon>
        <taxon>Hyphomicrobiales</taxon>
        <taxon>Aurantimonadaceae</taxon>
        <taxon>Martelella</taxon>
    </lineage>
</organism>
<accession>A0A7T7KKX8</accession>
<dbReference type="RefSeq" id="WP_200334195.1">
    <property type="nucleotide sequence ID" value="NZ_CP066786.1"/>
</dbReference>
<sequence>MISIIDFVARAIDKARNDHGIPINDKTYIPKNLYKLGKRAGFDMSGYAVQKLTPTHKEESRNERND</sequence>
<evidence type="ECO:0000313" key="1">
    <source>
        <dbReference type="EMBL" id="QQM29344.1"/>
    </source>
</evidence>